<evidence type="ECO:0000256" key="8">
    <source>
        <dbReference type="RuleBase" id="RU363032"/>
    </source>
</evidence>
<evidence type="ECO:0000256" key="7">
    <source>
        <dbReference type="ARBA" id="ARBA00023136"/>
    </source>
</evidence>
<sequence>MTSELNSQVETTLAEPLQQRQTTQKPLLLASWTIGVYIFLYLPIVVLILLSFNNSKILSLPIKGLTFNWYSTAFGDASLREALINSLQVAAVATVLATLMGLLAAFAIYRYQFFGKSAFRIAITLPILLPGIVTGVAMLAYFSNLGLELSLITVILGHLVFGLPVAMGPILARLTQFPRMLEEAAYDLGAKPKQVFLDIIFPYIRSAVISGALLAFTLSFDEVIVTIFLTGRENTLPMEIWARLRTDITPEIAAAATLVLLASMALVLLNQAVTSRENT</sequence>
<feature type="transmembrane region" description="Helical" evidence="8">
    <location>
        <begin position="27"/>
        <end position="52"/>
    </location>
</feature>
<accession>A0A951UD25</accession>
<evidence type="ECO:0000256" key="1">
    <source>
        <dbReference type="ARBA" id="ARBA00004651"/>
    </source>
</evidence>
<evidence type="ECO:0000256" key="4">
    <source>
        <dbReference type="ARBA" id="ARBA00022475"/>
    </source>
</evidence>
<evidence type="ECO:0000256" key="6">
    <source>
        <dbReference type="ARBA" id="ARBA00022989"/>
    </source>
</evidence>
<comment type="subcellular location">
    <subcellularLocation>
        <location evidence="1 8">Cell membrane</location>
        <topology evidence="1 8">Multi-pass membrane protein</topology>
    </subcellularLocation>
</comment>
<dbReference type="InterPro" id="IPR000515">
    <property type="entry name" value="MetI-like"/>
</dbReference>
<reference evidence="10" key="1">
    <citation type="submission" date="2021-05" db="EMBL/GenBank/DDBJ databases">
        <authorList>
            <person name="Pietrasiak N."/>
            <person name="Ward R."/>
            <person name="Stajich J.E."/>
            <person name="Kurbessoian T."/>
        </authorList>
    </citation>
    <scope>NUCLEOTIDE SEQUENCE</scope>
    <source>
        <strain evidence="10">CPER-KK1</strain>
    </source>
</reference>
<dbReference type="GO" id="GO:0055085">
    <property type="term" value="P:transmembrane transport"/>
    <property type="evidence" value="ECO:0007669"/>
    <property type="project" value="InterPro"/>
</dbReference>
<dbReference type="PANTHER" id="PTHR43848:SF2">
    <property type="entry name" value="PUTRESCINE TRANSPORT SYSTEM PERMEASE PROTEIN POTI"/>
    <property type="match status" value="1"/>
</dbReference>
<feature type="domain" description="ABC transmembrane type-1" evidence="9">
    <location>
        <begin position="83"/>
        <end position="270"/>
    </location>
</feature>
<keyword evidence="3 8" id="KW-0813">Transport</keyword>
<feature type="transmembrane region" description="Helical" evidence="8">
    <location>
        <begin position="149"/>
        <end position="172"/>
    </location>
</feature>
<evidence type="ECO:0000259" key="9">
    <source>
        <dbReference type="PROSITE" id="PS50928"/>
    </source>
</evidence>
<comment type="caution">
    <text evidence="10">The sequence shown here is derived from an EMBL/GenBank/DDBJ whole genome shotgun (WGS) entry which is preliminary data.</text>
</comment>
<dbReference type="GO" id="GO:0005886">
    <property type="term" value="C:plasma membrane"/>
    <property type="evidence" value="ECO:0007669"/>
    <property type="project" value="UniProtKB-SubCell"/>
</dbReference>
<gene>
    <name evidence="10" type="ORF">KME25_22830</name>
</gene>
<evidence type="ECO:0000256" key="3">
    <source>
        <dbReference type="ARBA" id="ARBA00022448"/>
    </source>
</evidence>
<dbReference type="AlphaFoldDB" id="A0A951UD25"/>
<evidence type="ECO:0000256" key="2">
    <source>
        <dbReference type="ARBA" id="ARBA00007069"/>
    </source>
</evidence>
<comment type="similarity">
    <text evidence="2">Belongs to the binding-protein-dependent transport system permease family. CysTW subfamily.</text>
</comment>
<dbReference type="EMBL" id="JAHHIF010000037">
    <property type="protein sequence ID" value="MBW4547246.1"/>
    <property type="molecule type" value="Genomic_DNA"/>
</dbReference>
<evidence type="ECO:0000313" key="10">
    <source>
        <dbReference type="EMBL" id="MBW4547246.1"/>
    </source>
</evidence>
<dbReference type="Proteomes" id="UP000753908">
    <property type="component" value="Unassembled WGS sequence"/>
</dbReference>
<dbReference type="CDD" id="cd06261">
    <property type="entry name" value="TM_PBP2"/>
    <property type="match status" value="1"/>
</dbReference>
<dbReference type="InterPro" id="IPR035906">
    <property type="entry name" value="MetI-like_sf"/>
</dbReference>
<dbReference type="Pfam" id="PF00528">
    <property type="entry name" value="BPD_transp_1"/>
    <property type="match status" value="1"/>
</dbReference>
<evidence type="ECO:0000256" key="5">
    <source>
        <dbReference type="ARBA" id="ARBA00022692"/>
    </source>
</evidence>
<dbReference type="InterPro" id="IPR051789">
    <property type="entry name" value="Bact_Polyamine_Transport"/>
</dbReference>
<keyword evidence="5 8" id="KW-0812">Transmembrane</keyword>
<dbReference type="PANTHER" id="PTHR43848">
    <property type="entry name" value="PUTRESCINE TRANSPORT SYSTEM PERMEASE PROTEIN POTI"/>
    <property type="match status" value="1"/>
</dbReference>
<proteinExistence type="inferred from homology"/>
<protein>
    <submittedName>
        <fullName evidence="10">ABC transporter permease</fullName>
    </submittedName>
</protein>
<organism evidence="10 11">
    <name type="scientific">Symplocastrum torsivum CPER-KK1</name>
    <dbReference type="NCBI Taxonomy" id="450513"/>
    <lineage>
        <taxon>Bacteria</taxon>
        <taxon>Bacillati</taxon>
        <taxon>Cyanobacteriota</taxon>
        <taxon>Cyanophyceae</taxon>
        <taxon>Oscillatoriophycideae</taxon>
        <taxon>Oscillatoriales</taxon>
        <taxon>Microcoleaceae</taxon>
        <taxon>Symplocastrum</taxon>
    </lineage>
</organism>
<name>A0A951UD25_9CYAN</name>
<dbReference type="Gene3D" id="1.10.3720.10">
    <property type="entry name" value="MetI-like"/>
    <property type="match status" value="1"/>
</dbReference>
<dbReference type="SUPFAM" id="SSF161098">
    <property type="entry name" value="MetI-like"/>
    <property type="match status" value="1"/>
</dbReference>
<feature type="transmembrane region" description="Helical" evidence="8">
    <location>
        <begin position="207"/>
        <end position="228"/>
    </location>
</feature>
<keyword evidence="4" id="KW-1003">Cell membrane</keyword>
<keyword evidence="7 8" id="KW-0472">Membrane</keyword>
<reference evidence="10" key="2">
    <citation type="journal article" date="2022" name="Microbiol. Resour. Announc.">
        <title>Metagenome Sequencing to Explore Phylogenomics of Terrestrial Cyanobacteria.</title>
        <authorList>
            <person name="Ward R.D."/>
            <person name="Stajich J.E."/>
            <person name="Johansen J.R."/>
            <person name="Huntemann M."/>
            <person name="Clum A."/>
            <person name="Foster B."/>
            <person name="Foster B."/>
            <person name="Roux S."/>
            <person name="Palaniappan K."/>
            <person name="Varghese N."/>
            <person name="Mukherjee S."/>
            <person name="Reddy T.B.K."/>
            <person name="Daum C."/>
            <person name="Copeland A."/>
            <person name="Chen I.A."/>
            <person name="Ivanova N.N."/>
            <person name="Kyrpides N.C."/>
            <person name="Shapiro N."/>
            <person name="Eloe-Fadrosh E.A."/>
            <person name="Pietrasiak N."/>
        </authorList>
    </citation>
    <scope>NUCLEOTIDE SEQUENCE</scope>
    <source>
        <strain evidence="10">CPER-KK1</strain>
    </source>
</reference>
<feature type="transmembrane region" description="Helical" evidence="8">
    <location>
        <begin position="248"/>
        <end position="269"/>
    </location>
</feature>
<dbReference type="PROSITE" id="PS50928">
    <property type="entry name" value="ABC_TM1"/>
    <property type="match status" value="1"/>
</dbReference>
<keyword evidence="6 8" id="KW-1133">Transmembrane helix</keyword>
<feature type="transmembrane region" description="Helical" evidence="8">
    <location>
        <begin position="87"/>
        <end position="109"/>
    </location>
</feature>
<feature type="transmembrane region" description="Helical" evidence="8">
    <location>
        <begin position="121"/>
        <end position="143"/>
    </location>
</feature>
<evidence type="ECO:0000313" key="11">
    <source>
        <dbReference type="Proteomes" id="UP000753908"/>
    </source>
</evidence>